<dbReference type="AlphaFoldDB" id="A0A7X0NHW6"/>
<dbReference type="InterPro" id="IPR023214">
    <property type="entry name" value="HAD_sf"/>
</dbReference>
<dbReference type="Pfam" id="PF13419">
    <property type="entry name" value="HAD_2"/>
    <property type="match status" value="1"/>
</dbReference>
<dbReference type="RefSeq" id="WP_184424554.1">
    <property type="nucleotide sequence ID" value="NZ_AP027362.1"/>
</dbReference>
<dbReference type="Gene3D" id="1.10.260.80">
    <property type="match status" value="1"/>
</dbReference>
<sequence length="201" mass="22142">MLINKLTGVIFDLDNTLVSSSLNFDLIRQAIACPDGLDLLEHIDSLPLDEQKIANKIVVDHEMADAHGAEKLIGTEQLLMLLTHLKIPSAIVTRNCQQAAIVKIDNNNIDIPLVLTREDHKAKPAPDALLHVAKLWEMSPKNILYVGDYLYDIQAAINAKTMSCLVSYGQAIDYAHLATIVVDDLTELTSIISDAFVCNEL</sequence>
<dbReference type="InterPro" id="IPR006439">
    <property type="entry name" value="HAD-SF_hydro_IA"/>
</dbReference>
<organism evidence="1 2">
    <name type="scientific">Thalassotalea piscium</name>
    <dbReference type="NCBI Taxonomy" id="1230533"/>
    <lineage>
        <taxon>Bacteria</taxon>
        <taxon>Pseudomonadati</taxon>
        <taxon>Pseudomonadota</taxon>
        <taxon>Gammaproteobacteria</taxon>
        <taxon>Alteromonadales</taxon>
        <taxon>Colwelliaceae</taxon>
        <taxon>Thalassotalea</taxon>
    </lineage>
</organism>
<dbReference type="SFLD" id="SFLDS00003">
    <property type="entry name" value="Haloacid_Dehalogenase"/>
    <property type="match status" value="1"/>
</dbReference>
<gene>
    <name evidence="1" type="ORF">HNQ55_002296</name>
</gene>
<dbReference type="Gene3D" id="3.40.50.1000">
    <property type="entry name" value="HAD superfamily/HAD-like"/>
    <property type="match status" value="1"/>
</dbReference>
<keyword evidence="2" id="KW-1185">Reference proteome</keyword>
<dbReference type="SFLD" id="SFLDG01129">
    <property type="entry name" value="C1.5:_HAD__Beta-PGM__Phosphata"/>
    <property type="match status" value="1"/>
</dbReference>
<dbReference type="NCBIfam" id="TIGR01549">
    <property type="entry name" value="HAD-SF-IA-v1"/>
    <property type="match status" value="1"/>
</dbReference>
<dbReference type="PANTHER" id="PTHR43885">
    <property type="entry name" value="HALOACID DEHALOGENASE-LIKE HYDROLASE"/>
    <property type="match status" value="1"/>
</dbReference>
<dbReference type="EMBL" id="JACHHU010000019">
    <property type="protein sequence ID" value="MBB6543774.1"/>
    <property type="molecule type" value="Genomic_DNA"/>
</dbReference>
<dbReference type="GO" id="GO:0016787">
    <property type="term" value="F:hydrolase activity"/>
    <property type="evidence" value="ECO:0007669"/>
    <property type="project" value="UniProtKB-KW"/>
</dbReference>
<comment type="caution">
    <text evidence="1">The sequence shown here is derived from an EMBL/GenBank/DDBJ whole genome shotgun (WGS) entry which is preliminary data.</text>
</comment>
<reference evidence="1 2" key="1">
    <citation type="submission" date="2020-08" db="EMBL/GenBank/DDBJ databases">
        <title>Genomic Encyclopedia of Type Strains, Phase IV (KMG-IV): sequencing the most valuable type-strain genomes for metagenomic binning, comparative biology and taxonomic classification.</title>
        <authorList>
            <person name="Goeker M."/>
        </authorList>
    </citation>
    <scope>NUCLEOTIDE SEQUENCE [LARGE SCALE GENOMIC DNA]</scope>
    <source>
        <strain evidence="1 2">DSM 26287</strain>
    </source>
</reference>
<accession>A0A7X0NHW6</accession>
<evidence type="ECO:0000313" key="2">
    <source>
        <dbReference type="Proteomes" id="UP000537141"/>
    </source>
</evidence>
<dbReference type="InterPro" id="IPR041492">
    <property type="entry name" value="HAD_2"/>
</dbReference>
<protein>
    <submittedName>
        <fullName evidence="1">HAD superfamily hydrolase (TIGR01549 family)</fullName>
    </submittedName>
</protein>
<proteinExistence type="predicted"/>
<name>A0A7X0NHW6_9GAMM</name>
<dbReference type="InterPro" id="IPR036412">
    <property type="entry name" value="HAD-like_sf"/>
</dbReference>
<dbReference type="PANTHER" id="PTHR43885:SF1">
    <property type="entry name" value="SUPERFAMILY HYDROLASE, PUTATIVE (AFU_ORTHOLOGUE AFUA_4G13290)-RELATED"/>
    <property type="match status" value="1"/>
</dbReference>
<dbReference type="Proteomes" id="UP000537141">
    <property type="component" value="Unassembled WGS sequence"/>
</dbReference>
<dbReference type="SUPFAM" id="SSF56784">
    <property type="entry name" value="HAD-like"/>
    <property type="match status" value="1"/>
</dbReference>
<keyword evidence="1" id="KW-0378">Hydrolase</keyword>
<evidence type="ECO:0000313" key="1">
    <source>
        <dbReference type="EMBL" id="MBB6543774.1"/>
    </source>
</evidence>